<dbReference type="GO" id="GO:0044548">
    <property type="term" value="F:S100 protein binding"/>
    <property type="evidence" value="ECO:0007669"/>
    <property type="project" value="TreeGrafter"/>
</dbReference>
<dbReference type="SMART" id="SM01394">
    <property type="entry name" value="S_100"/>
    <property type="match status" value="1"/>
</dbReference>
<dbReference type="Gene3D" id="1.10.238.10">
    <property type="entry name" value="EF-hand"/>
    <property type="match status" value="1"/>
</dbReference>
<dbReference type="InterPro" id="IPR013787">
    <property type="entry name" value="S100_Ca-bd_sub"/>
</dbReference>
<dbReference type="Proteomes" id="UP000472268">
    <property type="component" value="Chromosome 12"/>
</dbReference>
<dbReference type="AlphaFoldDB" id="A0A673UCF9"/>
<organism evidence="2 3">
    <name type="scientific">Suricata suricatta</name>
    <name type="common">Meerkat</name>
    <dbReference type="NCBI Taxonomy" id="37032"/>
    <lineage>
        <taxon>Eukaryota</taxon>
        <taxon>Metazoa</taxon>
        <taxon>Chordata</taxon>
        <taxon>Craniata</taxon>
        <taxon>Vertebrata</taxon>
        <taxon>Euteleostomi</taxon>
        <taxon>Mammalia</taxon>
        <taxon>Eutheria</taxon>
        <taxon>Laurasiatheria</taxon>
        <taxon>Carnivora</taxon>
        <taxon>Feliformia</taxon>
        <taxon>Herpestidae</taxon>
        <taxon>Suricata</taxon>
    </lineage>
</organism>
<dbReference type="InterPro" id="IPR011992">
    <property type="entry name" value="EF-hand-dom_pair"/>
</dbReference>
<dbReference type="GO" id="GO:0005509">
    <property type="term" value="F:calcium ion binding"/>
    <property type="evidence" value="ECO:0007669"/>
    <property type="project" value="TreeGrafter"/>
</dbReference>
<reference evidence="2" key="3">
    <citation type="submission" date="2025-09" db="UniProtKB">
        <authorList>
            <consortium name="Ensembl"/>
        </authorList>
    </citation>
    <scope>IDENTIFICATION</scope>
</reference>
<reference evidence="2 3" key="1">
    <citation type="submission" date="2019-05" db="EMBL/GenBank/DDBJ databases">
        <title>A Chromosome-scale Meerkat (S. suricatta) Genome Assembly.</title>
        <authorList>
            <person name="Dudchenko O."/>
            <person name="Lieberman Aiden E."/>
            <person name="Tung J."/>
            <person name="Barreiro L.B."/>
            <person name="Clutton-Brock T.H."/>
        </authorList>
    </citation>
    <scope>NUCLEOTIDE SEQUENCE [LARGE SCALE GENOMIC DNA]</scope>
</reference>
<reference evidence="2" key="2">
    <citation type="submission" date="2025-08" db="UniProtKB">
        <authorList>
            <consortium name="Ensembl"/>
        </authorList>
    </citation>
    <scope>IDENTIFICATION</scope>
</reference>
<dbReference type="GO" id="GO:0005737">
    <property type="term" value="C:cytoplasm"/>
    <property type="evidence" value="ECO:0007669"/>
    <property type="project" value="TreeGrafter"/>
</dbReference>
<dbReference type="GO" id="GO:0048306">
    <property type="term" value="F:calcium-dependent protein binding"/>
    <property type="evidence" value="ECO:0007669"/>
    <property type="project" value="TreeGrafter"/>
</dbReference>
<accession>A0A673UCF9</accession>
<dbReference type="GO" id="GO:0005615">
    <property type="term" value="C:extracellular space"/>
    <property type="evidence" value="ECO:0007669"/>
    <property type="project" value="TreeGrafter"/>
</dbReference>
<feature type="domain" description="S100/CaBP-9k-type calcium binding subdomain" evidence="1">
    <location>
        <begin position="13"/>
        <end position="55"/>
    </location>
</feature>
<dbReference type="SUPFAM" id="SSF47473">
    <property type="entry name" value="EF-hand"/>
    <property type="match status" value="1"/>
</dbReference>
<sequence>MQTWQKGPAETETEQCIESPTAIFQKYAGKEGNNGMLSESEFLTFINTELSAFTKNQKDPTILDCMMKKLDLNFDRQLDFQKCLNLIGSMAKACYDSFTKSTHYGSESEWLLGLASRPFSFLPTPPLLLTSDTYPEPRASTAPCSPILLVG</sequence>
<dbReference type="PANTHER" id="PTHR11639">
    <property type="entry name" value="S100 CALCIUM-BINDING PROTEIN"/>
    <property type="match status" value="1"/>
</dbReference>
<evidence type="ECO:0000259" key="1">
    <source>
        <dbReference type="SMART" id="SM01394"/>
    </source>
</evidence>
<keyword evidence="3" id="KW-1185">Reference proteome</keyword>
<name>A0A673UCF9_SURSU</name>
<evidence type="ECO:0000313" key="2">
    <source>
        <dbReference type="Ensembl" id="ENSSSUP00005019141.1"/>
    </source>
</evidence>
<evidence type="ECO:0000313" key="3">
    <source>
        <dbReference type="Proteomes" id="UP000472268"/>
    </source>
</evidence>
<dbReference type="PANTHER" id="PTHR11639:SF60">
    <property type="entry name" value="PROTEIN S100-A11"/>
    <property type="match status" value="1"/>
</dbReference>
<proteinExistence type="predicted"/>
<protein>
    <recommendedName>
        <fullName evidence="1">S100/CaBP-9k-type calcium binding subdomain domain-containing protein</fullName>
    </recommendedName>
</protein>
<dbReference type="OMA" id="PTILDCM"/>
<dbReference type="Ensembl" id="ENSSSUT00005021876.1">
    <property type="protein sequence ID" value="ENSSSUP00005019141.1"/>
    <property type="gene ID" value="ENSSSUG00005012395.1"/>
</dbReference>
<dbReference type="Pfam" id="PF01023">
    <property type="entry name" value="S_100"/>
    <property type="match status" value="1"/>
</dbReference>